<feature type="region of interest" description="Disordered" evidence="1">
    <location>
        <begin position="255"/>
        <end position="316"/>
    </location>
</feature>
<dbReference type="AlphaFoldDB" id="A0A066WG04"/>
<dbReference type="InParanoid" id="A0A066WG04"/>
<dbReference type="GO" id="GO:0000444">
    <property type="term" value="C:MIS12/MIND type complex"/>
    <property type="evidence" value="ECO:0007669"/>
    <property type="project" value="InterPro"/>
</dbReference>
<evidence type="ECO:0008006" key="4">
    <source>
        <dbReference type="Google" id="ProtNLM"/>
    </source>
</evidence>
<feature type="compositionally biased region" description="Basic and acidic residues" evidence="1">
    <location>
        <begin position="169"/>
        <end position="181"/>
    </location>
</feature>
<dbReference type="Proteomes" id="UP000027361">
    <property type="component" value="Unassembled WGS sequence"/>
</dbReference>
<feature type="compositionally biased region" description="Basic and acidic residues" evidence="1">
    <location>
        <begin position="188"/>
        <end position="205"/>
    </location>
</feature>
<dbReference type="Pfam" id="PF08202">
    <property type="entry name" value="MIS13"/>
    <property type="match status" value="1"/>
</dbReference>
<dbReference type="PANTHER" id="PTHR14778">
    <property type="entry name" value="KINETOCHORE-ASSOCIATED PROTEIN DSN1 HOMOLOG"/>
    <property type="match status" value="1"/>
</dbReference>
<feature type="compositionally biased region" description="Acidic residues" evidence="1">
    <location>
        <begin position="497"/>
        <end position="512"/>
    </location>
</feature>
<dbReference type="InterPro" id="IPR013218">
    <property type="entry name" value="Dsn1/Mis13"/>
</dbReference>
<dbReference type="HOGENOM" id="CLU_385510_0_0_1"/>
<feature type="region of interest" description="Disordered" evidence="1">
    <location>
        <begin position="620"/>
        <end position="642"/>
    </location>
</feature>
<gene>
    <name evidence="2" type="ORF">K437DRAFT_253823</name>
</gene>
<keyword evidence="3" id="KW-1185">Reference proteome</keyword>
<name>A0A066WG04_TILAU</name>
<feature type="compositionally biased region" description="Polar residues" evidence="1">
    <location>
        <begin position="24"/>
        <end position="40"/>
    </location>
</feature>
<feature type="compositionally biased region" description="Low complexity" evidence="1">
    <location>
        <begin position="659"/>
        <end position="686"/>
    </location>
</feature>
<feature type="region of interest" description="Disordered" evidence="1">
    <location>
        <begin position="654"/>
        <end position="717"/>
    </location>
</feature>
<sequence length="717" mass="76173">MADERRRKSTRLSAVLGSPPTAPTAATSLGSSRAHATSSCARRSSGANIAASSASAASRRSNNASSSSSSADVIPTHRYRGTGKASAAKNAALAAAPRLEDLLRGDDDGDGSRPFFEDEEQLPFASNGRSKAAAVANKGKGTASTATTARTVGASSSGRGGAAAKRKRGFDADDRIDERHSARSTSSRRSEVADGLHFVREERSHTAAIASSPNSRTAKVRGAIPYTSSRRIEELPSDVFGETPIANRNRARRAGLDGLGQPSSSSSSNIAPPLFASSSRGRGSSGGRRDSLGLKGRRRASSLRNGSIAHPHENVPDDMLYRHCSSGLDPVGRMKYILAWVLHRAIDSVFSNAPAASGAKKRKALAAKVVDEETLRKRKEMEPLLRRIMEQVIRDIDEQEVSVSWLGRPEKGNELTTSFKPHPRNAPNRAAEARLKAIGEAMQAEALAWESEKQDLEEYESITQHLEKLLREGRWEEIEELEKCERPGPSTLALHADEDEEAEGASSADEEESRLREEAQDAIEWAAALATGTMPDARKKAAAGMQSTKEKGKKKAAKLPVGVAELAGSEFDARWSDVEFNIDSFRQNTHSYTQLSQLVERYLRAVSSRATQALKDSSSAAAALAASSSDASGEKRKAQQDMANLMRGVNAHRNAIPSARAETQAGTAGAAPGDAAISSADTSDSLDPADLLRALANTGRSTRTGASGGSGSQRSKG</sequence>
<comment type="caution">
    <text evidence="2">The sequence shown here is derived from an EMBL/GenBank/DDBJ whole genome shotgun (WGS) entry which is preliminary data.</text>
</comment>
<evidence type="ECO:0000256" key="1">
    <source>
        <dbReference type="SAM" id="MobiDB-lite"/>
    </source>
</evidence>
<proteinExistence type="predicted"/>
<feature type="compositionally biased region" description="Low complexity" evidence="1">
    <location>
        <begin position="41"/>
        <end position="71"/>
    </location>
</feature>
<feature type="region of interest" description="Disordered" evidence="1">
    <location>
        <begin position="1"/>
        <end position="223"/>
    </location>
</feature>
<dbReference type="GO" id="GO:0051301">
    <property type="term" value="P:cell division"/>
    <property type="evidence" value="ECO:0007669"/>
    <property type="project" value="InterPro"/>
</dbReference>
<dbReference type="OMA" id="PPVVRMK"/>
<feature type="compositionally biased region" description="Low complexity" evidence="1">
    <location>
        <begin position="139"/>
        <end position="157"/>
    </location>
</feature>
<accession>A0A066WG04</accession>
<dbReference type="GeneID" id="25263682"/>
<dbReference type="OrthoDB" id="3364649at2759"/>
<reference evidence="2 3" key="1">
    <citation type="submission" date="2014-05" db="EMBL/GenBank/DDBJ databases">
        <title>Draft genome sequence of a rare smut relative, Tilletiaria anomala UBC 951.</title>
        <authorList>
            <consortium name="DOE Joint Genome Institute"/>
            <person name="Toome M."/>
            <person name="Kuo A."/>
            <person name="Henrissat B."/>
            <person name="Lipzen A."/>
            <person name="Tritt A."/>
            <person name="Yoshinaga Y."/>
            <person name="Zane M."/>
            <person name="Barry K."/>
            <person name="Grigoriev I.V."/>
            <person name="Spatafora J.W."/>
            <person name="Aimea M.C."/>
        </authorList>
    </citation>
    <scope>NUCLEOTIDE SEQUENCE [LARGE SCALE GENOMIC DNA]</scope>
    <source>
        <strain evidence="2 3">UBC 951</strain>
    </source>
</reference>
<dbReference type="PANTHER" id="PTHR14778:SF2">
    <property type="entry name" value="KINETOCHORE-ASSOCIATED PROTEIN DSN1 HOMOLOG"/>
    <property type="match status" value="1"/>
</dbReference>
<dbReference type="EMBL" id="JMSN01000006">
    <property type="protein sequence ID" value="KDN52877.1"/>
    <property type="molecule type" value="Genomic_DNA"/>
</dbReference>
<dbReference type="GO" id="GO:0007059">
    <property type="term" value="P:chromosome segregation"/>
    <property type="evidence" value="ECO:0007669"/>
    <property type="project" value="InterPro"/>
</dbReference>
<dbReference type="STRING" id="1037660.A0A066WG04"/>
<evidence type="ECO:0000313" key="2">
    <source>
        <dbReference type="EMBL" id="KDN52877.1"/>
    </source>
</evidence>
<feature type="compositionally biased region" description="Low complexity" evidence="1">
    <location>
        <begin position="85"/>
        <end position="96"/>
    </location>
</feature>
<organism evidence="2 3">
    <name type="scientific">Tilletiaria anomala (strain ATCC 24038 / CBS 436.72 / UBC 951)</name>
    <dbReference type="NCBI Taxonomy" id="1037660"/>
    <lineage>
        <taxon>Eukaryota</taxon>
        <taxon>Fungi</taxon>
        <taxon>Dikarya</taxon>
        <taxon>Basidiomycota</taxon>
        <taxon>Ustilaginomycotina</taxon>
        <taxon>Exobasidiomycetes</taxon>
        <taxon>Georgefischeriales</taxon>
        <taxon>Tilletiariaceae</taxon>
        <taxon>Tilletiaria</taxon>
    </lineage>
</organism>
<feature type="region of interest" description="Disordered" evidence="1">
    <location>
        <begin position="481"/>
        <end position="518"/>
    </location>
</feature>
<feature type="compositionally biased region" description="Low complexity" evidence="1">
    <location>
        <begin position="620"/>
        <end position="631"/>
    </location>
</feature>
<evidence type="ECO:0000313" key="3">
    <source>
        <dbReference type="Proteomes" id="UP000027361"/>
    </source>
</evidence>
<protein>
    <recommendedName>
        <fullName evidence="4">Mis12-domain-containing protein</fullName>
    </recommendedName>
</protein>
<dbReference type="RefSeq" id="XP_013245716.1">
    <property type="nucleotide sequence ID" value="XM_013390262.1"/>
</dbReference>